<evidence type="ECO:0000256" key="5">
    <source>
        <dbReference type="ARBA" id="ARBA00046337"/>
    </source>
</evidence>
<dbReference type="Gene3D" id="1.10.10.10">
    <property type="entry name" value="Winged helix-like DNA-binding domain superfamily/Winged helix DNA-binding domain"/>
    <property type="match status" value="1"/>
</dbReference>
<evidence type="ECO:0000256" key="7">
    <source>
        <dbReference type="ARBA" id="ARBA00047207"/>
    </source>
</evidence>
<dbReference type="SUPFAM" id="SSF46785">
    <property type="entry name" value="Winged helix' DNA-binding domain"/>
    <property type="match status" value="1"/>
</dbReference>
<evidence type="ECO:0000259" key="8">
    <source>
        <dbReference type="PROSITE" id="PS50995"/>
    </source>
</evidence>
<keyword evidence="10" id="KW-1185">Reference proteome</keyword>
<dbReference type="PROSITE" id="PS50995">
    <property type="entry name" value="HTH_MARR_2"/>
    <property type="match status" value="1"/>
</dbReference>
<dbReference type="Pfam" id="PF22381">
    <property type="entry name" value="Staph_reg_Sar_Rot"/>
    <property type="match status" value="1"/>
</dbReference>
<keyword evidence="2" id="KW-0805">Transcription regulation</keyword>
<dbReference type="PANTHER" id="PTHR42756">
    <property type="entry name" value="TRANSCRIPTIONAL REGULATOR, MARR"/>
    <property type="match status" value="1"/>
</dbReference>
<sequence>MNKEDILKTIFSLVVNFVNFFQTNKVFSKMTTNEFYVFLFIALNKDVTMKECSQKLNLSKSTVTVIIDKLEHENLVKRKRSSKDRRKIFLILTKKGENIFHKFLEDFNKIVDYTISKIPDNELQIINKGFEYFIKNLGGEKK</sequence>
<dbReference type="RefSeq" id="WP_184619782.1">
    <property type="nucleotide sequence ID" value="NZ_JACHEX010000005.1"/>
</dbReference>
<dbReference type="InterPro" id="IPR000835">
    <property type="entry name" value="HTH_MarR-typ"/>
</dbReference>
<evidence type="ECO:0000256" key="1">
    <source>
        <dbReference type="ARBA" id="ARBA00004496"/>
    </source>
</evidence>
<gene>
    <name evidence="9" type="ORF">HNP65_001644</name>
</gene>
<accession>A0A841GUF9</accession>
<comment type="subcellular location">
    <subcellularLocation>
        <location evidence="1">Cytoplasm</location>
    </subcellularLocation>
</comment>
<evidence type="ECO:0000256" key="3">
    <source>
        <dbReference type="ARBA" id="ARBA00023125"/>
    </source>
</evidence>
<dbReference type="PRINTS" id="PR00598">
    <property type="entry name" value="HTHMARR"/>
</dbReference>
<feature type="domain" description="HTH marR-type" evidence="8">
    <location>
        <begin position="3"/>
        <end position="135"/>
    </location>
</feature>
<dbReference type="InterPro" id="IPR036390">
    <property type="entry name" value="WH_DNA-bd_sf"/>
</dbReference>
<dbReference type="SMART" id="SM00347">
    <property type="entry name" value="HTH_MARR"/>
    <property type="match status" value="1"/>
</dbReference>
<dbReference type="PANTHER" id="PTHR42756:SF1">
    <property type="entry name" value="TRANSCRIPTIONAL REPRESSOR OF EMRAB OPERON"/>
    <property type="match status" value="1"/>
</dbReference>
<reference evidence="9 10" key="1">
    <citation type="submission" date="2020-08" db="EMBL/GenBank/DDBJ databases">
        <title>Genomic Encyclopedia of Type Strains, Phase IV (KMG-IV): sequencing the most valuable type-strain genomes for metagenomic binning, comparative biology and taxonomic classification.</title>
        <authorList>
            <person name="Goeker M."/>
        </authorList>
    </citation>
    <scope>NUCLEOTIDE SEQUENCE [LARGE SCALE GENOMIC DNA]</scope>
    <source>
        <strain evidence="9 10">DSM 13481</strain>
    </source>
</reference>
<comment type="caution">
    <text evidence="9">The sequence shown here is derived from an EMBL/GenBank/DDBJ whole genome shotgun (WGS) entry which is preliminary data.</text>
</comment>
<evidence type="ECO:0000313" key="9">
    <source>
        <dbReference type="EMBL" id="MBB6063180.1"/>
    </source>
</evidence>
<evidence type="ECO:0000313" key="10">
    <source>
        <dbReference type="Proteomes" id="UP000555828"/>
    </source>
</evidence>
<comment type="similarity">
    <text evidence="5">Belongs to the SarZ family.</text>
</comment>
<evidence type="ECO:0000256" key="2">
    <source>
        <dbReference type="ARBA" id="ARBA00023015"/>
    </source>
</evidence>
<organism evidence="9 10">
    <name type="scientific">Thermosipho japonicus</name>
    <dbReference type="NCBI Taxonomy" id="90323"/>
    <lineage>
        <taxon>Bacteria</taxon>
        <taxon>Thermotogati</taxon>
        <taxon>Thermotogota</taxon>
        <taxon>Thermotogae</taxon>
        <taxon>Thermotogales</taxon>
        <taxon>Fervidobacteriaceae</taxon>
        <taxon>Thermosipho</taxon>
    </lineage>
</organism>
<dbReference type="GO" id="GO:0005737">
    <property type="term" value="C:cytoplasm"/>
    <property type="evidence" value="ECO:0007669"/>
    <property type="project" value="UniProtKB-SubCell"/>
</dbReference>
<dbReference type="GO" id="GO:0003677">
    <property type="term" value="F:DNA binding"/>
    <property type="evidence" value="ECO:0007669"/>
    <property type="project" value="UniProtKB-KW"/>
</dbReference>
<evidence type="ECO:0000256" key="4">
    <source>
        <dbReference type="ARBA" id="ARBA00023163"/>
    </source>
</evidence>
<name>A0A841GUF9_9BACT</name>
<keyword evidence="3 9" id="KW-0238">DNA-binding</keyword>
<keyword evidence="4" id="KW-0804">Transcription</keyword>
<protein>
    <recommendedName>
        <fullName evidence="6">HTH-type transcriptional regulator SarZ</fullName>
    </recommendedName>
    <alternativeName>
        <fullName evidence="7">Staphylococcal accessory regulator Z</fullName>
    </alternativeName>
</protein>
<dbReference type="EMBL" id="JACHEX010000005">
    <property type="protein sequence ID" value="MBB6063180.1"/>
    <property type="molecule type" value="Genomic_DNA"/>
</dbReference>
<dbReference type="Proteomes" id="UP000555828">
    <property type="component" value="Unassembled WGS sequence"/>
</dbReference>
<proteinExistence type="inferred from homology"/>
<dbReference type="AlphaFoldDB" id="A0A841GUF9"/>
<dbReference type="InterPro" id="IPR055166">
    <property type="entry name" value="Transc_reg_Sar_Rot_HTH"/>
</dbReference>
<dbReference type="InterPro" id="IPR036388">
    <property type="entry name" value="WH-like_DNA-bd_sf"/>
</dbReference>
<evidence type="ECO:0000256" key="6">
    <source>
        <dbReference type="ARBA" id="ARBA00047188"/>
    </source>
</evidence>
<dbReference type="GO" id="GO:0003700">
    <property type="term" value="F:DNA-binding transcription factor activity"/>
    <property type="evidence" value="ECO:0007669"/>
    <property type="project" value="InterPro"/>
</dbReference>